<evidence type="ECO:0000256" key="1">
    <source>
        <dbReference type="SAM" id="MobiDB-lite"/>
    </source>
</evidence>
<dbReference type="InterPro" id="IPR043743">
    <property type="entry name" value="DUF5688"/>
</dbReference>
<accession>A0A173YY05</accession>
<dbReference type="EMBL" id="CYYY01000004">
    <property type="protein sequence ID" value="CUN68457.1"/>
    <property type="molecule type" value="Genomic_DNA"/>
</dbReference>
<evidence type="ECO:0000313" key="2">
    <source>
        <dbReference type="EMBL" id="CUN68457.1"/>
    </source>
</evidence>
<reference evidence="2 3" key="1">
    <citation type="submission" date="2015-09" db="EMBL/GenBank/DDBJ databases">
        <authorList>
            <consortium name="Pathogen Informatics"/>
        </authorList>
    </citation>
    <scope>NUCLEOTIDE SEQUENCE [LARGE SCALE GENOMIC DNA]</scope>
    <source>
        <strain evidence="2 3">2789STDY5608866</strain>
    </source>
</reference>
<proteinExistence type="predicted"/>
<sequence length="328" mass="37730">MIAKEMIAEKVFAEGVAKDIRNFLPEKYENAEFQVMQMNKNNGVQMIGVQVRLQEENVCPVVYVGSFFNEIRLGEPVEKVMNEIAKCMEEAGNAPFVHSSINPMDYDSVKEHLAVMLVNTQANKRMLQEMPHENMEDLSAICYVDFPVESNDGKATMKVKNEHLKMWNVDAKEMFQQARANTQPVNTPILQSMDEMLLSIFNEEGHATNLLDESVEFGLRSHDMLYALTNVEKQYGASMITQPEVLNKLEQLFPEGFYVLPSSVHEVLIVPDNGEMEPKMLGEMVREVNKNEVERQEVLSDRVYSYDKEKHQIRQEPDSIQKVKEMER</sequence>
<protein>
    <submittedName>
        <fullName evidence="2">Uncharacterized protein</fullName>
    </submittedName>
</protein>
<organism evidence="2 3">
    <name type="scientific">Dorea longicatena</name>
    <dbReference type="NCBI Taxonomy" id="88431"/>
    <lineage>
        <taxon>Bacteria</taxon>
        <taxon>Bacillati</taxon>
        <taxon>Bacillota</taxon>
        <taxon>Clostridia</taxon>
        <taxon>Lachnospirales</taxon>
        <taxon>Lachnospiraceae</taxon>
        <taxon>Dorea</taxon>
    </lineage>
</organism>
<feature type="region of interest" description="Disordered" evidence="1">
    <location>
        <begin position="309"/>
        <end position="328"/>
    </location>
</feature>
<dbReference type="Proteomes" id="UP000095439">
    <property type="component" value="Unassembled WGS sequence"/>
</dbReference>
<dbReference type="AlphaFoldDB" id="A0A173YY05"/>
<name>A0A173YY05_9FIRM</name>
<gene>
    <name evidence="2" type="ORF">ERS852423_01141</name>
</gene>
<dbReference type="Pfam" id="PF18941">
    <property type="entry name" value="DUF5688"/>
    <property type="match status" value="1"/>
</dbReference>
<evidence type="ECO:0000313" key="3">
    <source>
        <dbReference type="Proteomes" id="UP000095439"/>
    </source>
</evidence>
<dbReference type="RefSeq" id="WP_055181136.1">
    <property type="nucleotide sequence ID" value="NZ_CABIWY010000004.1"/>
</dbReference>